<reference evidence="1" key="1">
    <citation type="journal article" date="2023" name="Science">
        <title>Genome structures resolve the early diversification of teleost fishes.</title>
        <authorList>
            <person name="Parey E."/>
            <person name="Louis A."/>
            <person name="Montfort J."/>
            <person name="Bouchez O."/>
            <person name="Roques C."/>
            <person name="Iampietro C."/>
            <person name="Lluch J."/>
            <person name="Castinel A."/>
            <person name="Donnadieu C."/>
            <person name="Desvignes T."/>
            <person name="Floi Bucao C."/>
            <person name="Jouanno E."/>
            <person name="Wen M."/>
            <person name="Mejri S."/>
            <person name="Dirks R."/>
            <person name="Jansen H."/>
            <person name="Henkel C."/>
            <person name="Chen W.J."/>
            <person name="Zahm M."/>
            <person name="Cabau C."/>
            <person name="Klopp C."/>
            <person name="Thompson A.W."/>
            <person name="Robinson-Rechavi M."/>
            <person name="Braasch I."/>
            <person name="Lecointre G."/>
            <person name="Bobe J."/>
            <person name="Postlethwait J.H."/>
            <person name="Berthelot C."/>
            <person name="Roest Crollius H."/>
            <person name="Guiguen Y."/>
        </authorList>
    </citation>
    <scope>NUCLEOTIDE SEQUENCE</scope>
    <source>
        <strain evidence="1">WJC10195</strain>
    </source>
</reference>
<organism evidence="1 2">
    <name type="scientific">Synaphobranchus kaupii</name>
    <name type="common">Kaup's arrowtooth eel</name>
    <dbReference type="NCBI Taxonomy" id="118154"/>
    <lineage>
        <taxon>Eukaryota</taxon>
        <taxon>Metazoa</taxon>
        <taxon>Chordata</taxon>
        <taxon>Craniata</taxon>
        <taxon>Vertebrata</taxon>
        <taxon>Euteleostomi</taxon>
        <taxon>Actinopterygii</taxon>
        <taxon>Neopterygii</taxon>
        <taxon>Teleostei</taxon>
        <taxon>Anguilliformes</taxon>
        <taxon>Synaphobranchidae</taxon>
        <taxon>Synaphobranchus</taxon>
    </lineage>
</organism>
<sequence length="105" mass="11675">MADKRDPCTAENPHFLNTKDTRRMWQGVPAITDYKPSPRARDGDATLPNVLNDFYARFEAQNDVTTRKSTPPPNDQTVRIGHYTSNIIPQSTGAPQPTAVHTADP</sequence>
<dbReference type="Proteomes" id="UP001152622">
    <property type="component" value="Chromosome 12"/>
</dbReference>
<protein>
    <submittedName>
        <fullName evidence="1">Uncharacterized protein</fullName>
    </submittedName>
</protein>
<dbReference type="AlphaFoldDB" id="A0A9Q1EUN5"/>
<dbReference type="EMBL" id="JAINUF010000012">
    <property type="protein sequence ID" value="KAJ8345349.1"/>
    <property type="molecule type" value="Genomic_DNA"/>
</dbReference>
<evidence type="ECO:0000313" key="1">
    <source>
        <dbReference type="EMBL" id="KAJ8345349.1"/>
    </source>
</evidence>
<evidence type="ECO:0000313" key="2">
    <source>
        <dbReference type="Proteomes" id="UP001152622"/>
    </source>
</evidence>
<accession>A0A9Q1EUN5</accession>
<name>A0A9Q1EUN5_SYNKA</name>
<keyword evidence="2" id="KW-1185">Reference proteome</keyword>
<gene>
    <name evidence="1" type="ORF">SKAU_G00295420</name>
</gene>
<proteinExistence type="predicted"/>
<comment type="caution">
    <text evidence="1">The sequence shown here is derived from an EMBL/GenBank/DDBJ whole genome shotgun (WGS) entry which is preliminary data.</text>
</comment>
<dbReference type="OrthoDB" id="10037236at2759"/>